<keyword evidence="2" id="KW-0285">Flavoprotein</keyword>
<accession>A0A9D8KHW3</accession>
<proteinExistence type="inferred from homology"/>
<dbReference type="InterPro" id="IPR036188">
    <property type="entry name" value="FAD/NAD-bd_sf"/>
</dbReference>
<evidence type="ECO:0000313" key="7">
    <source>
        <dbReference type="Proteomes" id="UP000809273"/>
    </source>
</evidence>
<reference evidence="6" key="1">
    <citation type="journal article" date="2021" name="Environ. Microbiol.">
        <title>Genomic characterization of three novel Desulfobacterota classes expand the metabolic and phylogenetic diversity of the phylum.</title>
        <authorList>
            <person name="Murphy C.L."/>
            <person name="Biggerstaff J."/>
            <person name="Eichhorn A."/>
            <person name="Ewing E."/>
            <person name="Shahan R."/>
            <person name="Soriano D."/>
            <person name="Stewart S."/>
            <person name="VanMol K."/>
            <person name="Walker R."/>
            <person name="Walters P."/>
            <person name="Elshahed M.S."/>
            <person name="Youssef N.H."/>
        </authorList>
    </citation>
    <scope>NUCLEOTIDE SEQUENCE</scope>
    <source>
        <strain evidence="6">Zod_Metabat.24</strain>
    </source>
</reference>
<evidence type="ECO:0000259" key="5">
    <source>
        <dbReference type="Pfam" id="PF05199"/>
    </source>
</evidence>
<dbReference type="PANTHER" id="PTHR46056">
    <property type="entry name" value="LONG-CHAIN-ALCOHOL OXIDASE"/>
    <property type="match status" value="1"/>
</dbReference>
<evidence type="ECO:0000256" key="1">
    <source>
        <dbReference type="ARBA" id="ARBA00010790"/>
    </source>
</evidence>
<dbReference type="PANTHER" id="PTHR46056:SF12">
    <property type="entry name" value="LONG-CHAIN-ALCOHOL OXIDASE"/>
    <property type="match status" value="1"/>
</dbReference>
<evidence type="ECO:0000256" key="2">
    <source>
        <dbReference type="ARBA" id="ARBA00022630"/>
    </source>
</evidence>
<name>A0A9D8KHW3_9DELT</name>
<keyword evidence="4" id="KW-0560">Oxidoreductase</keyword>
<dbReference type="AlphaFoldDB" id="A0A9D8KHW3"/>
<dbReference type="GO" id="GO:0016614">
    <property type="term" value="F:oxidoreductase activity, acting on CH-OH group of donors"/>
    <property type="evidence" value="ECO:0007669"/>
    <property type="project" value="InterPro"/>
</dbReference>
<keyword evidence="3" id="KW-0274">FAD</keyword>
<comment type="similarity">
    <text evidence="1">Belongs to the GMC oxidoreductase family.</text>
</comment>
<dbReference type="InterPro" id="IPR007867">
    <property type="entry name" value="GMC_OxRtase_C"/>
</dbReference>
<evidence type="ECO:0000256" key="4">
    <source>
        <dbReference type="ARBA" id="ARBA00023002"/>
    </source>
</evidence>
<organism evidence="6 7">
    <name type="scientific">Candidatus Zymogenus saltonus</name>
    <dbReference type="NCBI Taxonomy" id="2844893"/>
    <lineage>
        <taxon>Bacteria</taxon>
        <taxon>Deltaproteobacteria</taxon>
        <taxon>Candidatus Zymogenia</taxon>
        <taxon>Candidatus Zymogeniales</taxon>
        <taxon>Candidatus Zymogenaceae</taxon>
        <taxon>Candidatus Zymogenus</taxon>
    </lineage>
</organism>
<evidence type="ECO:0000313" key="6">
    <source>
        <dbReference type="EMBL" id="MBN1574230.1"/>
    </source>
</evidence>
<dbReference type="Proteomes" id="UP000809273">
    <property type="component" value="Unassembled WGS sequence"/>
</dbReference>
<dbReference type="Pfam" id="PF05199">
    <property type="entry name" value="GMC_oxred_C"/>
    <property type="match status" value="1"/>
</dbReference>
<feature type="domain" description="Glucose-methanol-choline oxidoreductase C-terminal" evidence="5">
    <location>
        <begin position="374"/>
        <end position="422"/>
    </location>
</feature>
<dbReference type="EMBL" id="JAFGIX010000070">
    <property type="protein sequence ID" value="MBN1574230.1"/>
    <property type="molecule type" value="Genomic_DNA"/>
</dbReference>
<gene>
    <name evidence="6" type="ORF">JW984_13615</name>
</gene>
<comment type="caution">
    <text evidence="6">The sequence shown here is derived from an EMBL/GenBank/DDBJ whole genome shotgun (WGS) entry which is preliminary data.</text>
</comment>
<sequence>MNGTEIEYDVIVVGSGPGGSTVAREMSLSGKRVLLLERGGNVKRVGNTVSAVLMSKSLGLTLSREGNWVVSGATYGGTSNLAAGCAVPPPEMVFAPHGIDLTDEVACAKKEMWINRLPDELVGETNLRLLEAANDLGNDWDKMESFIDPEKCVPECSDCMFGCGRGAKWTARVYGDEAQRNGADLKLRTRIDRVLTENGRAVGVEGRRLGKRVRYFGKVIVLSAALGNVPILKRAGIDDAGRGFACDFLKFAAGIGRGIDSTKANPMTVGTLEHYESDGLVIIPVFYGWSTFAAHLLLSNPRRLPKLFNHRRYTGVMVKIKDDVAGEIYPDGTYSKPVTGKDRKKLDKGVEIAKRVLKKVGCREDSFFVSEPMGAHPSASCRIGEVVDSNLETRIKNLYCCDSSVFPEALGLPVVWTVVSLGKRLAKRLNSVI</sequence>
<dbReference type="SUPFAM" id="SSF51905">
    <property type="entry name" value="FAD/NAD(P)-binding domain"/>
    <property type="match status" value="1"/>
</dbReference>
<evidence type="ECO:0000256" key="3">
    <source>
        <dbReference type="ARBA" id="ARBA00022827"/>
    </source>
</evidence>
<dbReference type="Gene3D" id="3.50.50.60">
    <property type="entry name" value="FAD/NAD(P)-binding domain"/>
    <property type="match status" value="2"/>
</dbReference>
<reference evidence="6" key="2">
    <citation type="submission" date="2021-01" db="EMBL/GenBank/DDBJ databases">
        <authorList>
            <person name="Hahn C.R."/>
            <person name="Youssef N.H."/>
            <person name="Elshahed M."/>
        </authorList>
    </citation>
    <scope>NUCLEOTIDE SEQUENCE</scope>
    <source>
        <strain evidence="6">Zod_Metabat.24</strain>
    </source>
</reference>
<protein>
    <submittedName>
        <fullName evidence="6">GMC family oxidoreductase</fullName>
    </submittedName>
</protein>